<feature type="domain" description="Beta-lactamase-related" evidence="2">
    <location>
        <begin position="56"/>
        <end position="317"/>
    </location>
</feature>
<dbReference type="PANTHER" id="PTHR43283">
    <property type="entry name" value="BETA-LACTAMASE-RELATED"/>
    <property type="match status" value="1"/>
</dbReference>
<dbReference type="PANTHER" id="PTHR43283:SF7">
    <property type="entry name" value="BETA-LACTAMASE-RELATED DOMAIN-CONTAINING PROTEIN"/>
    <property type="match status" value="1"/>
</dbReference>
<dbReference type="InterPro" id="IPR012338">
    <property type="entry name" value="Beta-lactam/transpept-like"/>
</dbReference>
<keyword evidence="3" id="KW-0378">Hydrolase</keyword>
<evidence type="ECO:0000259" key="2">
    <source>
        <dbReference type="Pfam" id="PF00144"/>
    </source>
</evidence>
<reference evidence="4" key="1">
    <citation type="journal article" date="2021" name="ISME J.">
        <title>Evolutionary origin and ecological implication of a unique nif island in free-living Bradyrhizobium lineages.</title>
        <authorList>
            <person name="Tao J."/>
        </authorList>
    </citation>
    <scope>NUCLEOTIDE SEQUENCE [LARGE SCALE GENOMIC DNA]</scope>
    <source>
        <strain evidence="4">SZCCT0094</strain>
    </source>
</reference>
<keyword evidence="1" id="KW-0732">Signal</keyword>
<evidence type="ECO:0000256" key="1">
    <source>
        <dbReference type="SAM" id="SignalP"/>
    </source>
</evidence>
<organism evidence="3 4">
    <name type="scientific">Bradyrhizobium denitrificans</name>
    <dbReference type="NCBI Taxonomy" id="2734912"/>
    <lineage>
        <taxon>Bacteria</taxon>
        <taxon>Pseudomonadati</taxon>
        <taxon>Pseudomonadota</taxon>
        <taxon>Alphaproteobacteria</taxon>
        <taxon>Hyphomicrobiales</taxon>
        <taxon>Nitrobacteraceae</taxon>
        <taxon>Bradyrhizobium</taxon>
    </lineage>
</organism>
<dbReference type="InterPro" id="IPR001466">
    <property type="entry name" value="Beta-lactam-related"/>
</dbReference>
<name>A0ABS5G477_9BRAD</name>
<evidence type="ECO:0000313" key="4">
    <source>
        <dbReference type="Proteomes" id="UP001314635"/>
    </source>
</evidence>
<dbReference type="InterPro" id="IPR050789">
    <property type="entry name" value="Diverse_Enzym_Activities"/>
</dbReference>
<dbReference type="Gene3D" id="3.40.710.10">
    <property type="entry name" value="DD-peptidase/beta-lactamase superfamily"/>
    <property type="match status" value="1"/>
</dbReference>
<feature type="chain" id="PRO_5045599805" evidence="1">
    <location>
        <begin position="21"/>
        <end position="335"/>
    </location>
</feature>
<dbReference type="Pfam" id="PF00144">
    <property type="entry name" value="Beta-lactamase"/>
    <property type="match status" value="1"/>
</dbReference>
<keyword evidence="4" id="KW-1185">Reference proteome</keyword>
<sequence length="335" mass="37164">MGRLPAMIMALLVGSSWAHAEPGKHWQTANPSEKPWSAAISREVQQFADEQKPTAIMVVRDDEIIASSGDISAKVNVRSARKSLISALYGIAVEEGRINLDSTLAERAIDDSPDALSPAEKTATVRQLLMARSGVYHLAAYETPQMKQLRPARGSHPPGSFWYYNNWDFNALGTIYRQSMGDVFKSFETRIARPLGMEDFSTRDGHYQKEDSSSHPAYVFHMSARDLARFGVLFLNGGRWNGAQLVPAHWVTESTTRLSDTEQQERGYGYLWWTYAKSDSGFSAFFANGYGGQLVVVVPSKHLVLVELVDLDANPHGVRTQRALDLVSRISASVP</sequence>
<evidence type="ECO:0000313" key="3">
    <source>
        <dbReference type="EMBL" id="MBR1136123.1"/>
    </source>
</evidence>
<protein>
    <submittedName>
        <fullName evidence="3">Serine hydrolase</fullName>
    </submittedName>
</protein>
<dbReference type="SUPFAM" id="SSF56601">
    <property type="entry name" value="beta-lactamase/transpeptidase-like"/>
    <property type="match status" value="1"/>
</dbReference>
<dbReference type="RefSeq" id="WP_172236474.1">
    <property type="nucleotide sequence ID" value="NZ_JABFDP010000009.1"/>
</dbReference>
<dbReference type="Proteomes" id="UP001314635">
    <property type="component" value="Unassembled WGS sequence"/>
</dbReference>
<feature type="signal peptide" evidence="1">
    <location>
        <begin position="1"/>
        <end position="20"/>
    </location>
</feature>
<comment type="caution">
    <text evidence="3">The sequence shown here is derived from an EMBL/GenBank/DDBJ whole genome shotgun (WGS) entry which is preliminary data.</text>
</comment>
<proteinExistence type="predicted"/>
<dbReference type="EMBL" id="JAFCLK010000008">
    <property type="protein sequence ID" value="MBR1136123.1"/>
    <property type="molecule type" value="Genomic_DNA"/>
</dbReference>
<accession>A0ABS5G477</accession>
<gene>
    <name evidence="3" type="ORF">JQ619_10125</name>
</gene>
<dbReference type="GO" id="GO:0016787">
    <property type="term" value="F:hydrolase activity"/>
    <property type="evidence" value="ECO:0007669"/>
    <property type="project" value="UniProtKB-KW"/>
</dbReference>